<protein>
    <submittedName>
        <fullName evidence="3">PIN2/TERF1-interacting telomerase inhibitor 1-like Protein</fullName>
    </submittedName>
</protein>
<sequence length="84" mass="9730">MSMLAERKVKQRWSLNPRGKDWSDDSSKFGQKMLEKMGWSKGKGLGAKENGIVEHVKIPYKNDSKGMGYKETNDQWTEHDTRVK</sequence>
<dbReference type="PROSITE" id="PS50174">
    <property type="entry name" value="G_PATCH"/>
    <property type="match status" value="1"/>
</dbReference>
<dbReference type="InterPro" id="IPR000467">
    <property type="entry name" value="G_patch_dom"/>
</dbReference>
<reference evidence="3 4" key="1">
    <citation type="journal article" date="2008" name="Nature">
        <title>The genome of the model beetle and pest Tribolium castaneum.</title>
        <authorList>
            <consortium name="Tribolium Genome Sequencing Consortium"/>
            <person name="Richards S."/>
            <person name="Gibbs R.A."/>
            <person name="Weinstock G.M."/>
            <person name="Brown S.J."/>
            <person name="Denell R."/>
            <person name="Beeman R.W."/>
            <person name="Gibbs R."/>
            <person name="Beeman R.W."/>
            <person name="Brown S.J."/>
            <person name="Bucher G."/>
            <person name="Friedrich M."/>
            <person name="Grimmelikhuijzen C.J."/>
            <person name="Klingler M."/>
            <person name="Lorenzen M."/>
            <person name="Richards S."/>
            <person name="Roth S."/>
            <person name="Schroder R."/>
            <person name="Tautz D."/>
            <person name="Zdobnov E.M."/>
            <person name="Muzny D."/>
            <person name="Gibbs R.A."/>
            <person name="Weinstock G.M."/>
            <person name="Attaway T."/>
            <person name="Bell S."/>
            <person name="Buhay C.J."/>
            <person name="Chandrabose M.N."/>
            <person name="Chavez D."/>
            <person name="Clerk-Blankenburg K.P."/>
            <person name="Cree A."/>
            <person name="Dao M."/>
            <person name="Davis C."/>
            <person name="Chacko J."/>
            <person name="Dinh H."/>
            <person name="Dugan-Rocha S."/>
            <person name="Fowler G."/>
            <person name="Garner T.T."/>
            <person name="Garnes J."/>
            <person name="Gnirke A."/>
            <person name="Hawes A."/>
            <person name="Hernandez J."/>
            <person name="Hines S."/>
            <person name="Holder M."/>
            <person name="Hume J."/>
            <person name="Jhangiani S.N."/>
            <person name="Joshi V."/>
            <person name="Khan Z.M."/>
            <person name="Jackson L."/>
            <person name="Kovar C."/>
            <person name="Kowis A."/>
            <person name="Lee S."/>
            <person name="Lewis L.R."/>
            <person name="Margolis J."/>
            <person name="Morgan M."/>
            <person name="Nazareth L.V."/>
            <person name="Nguyen N."/>
            <person name="Okwuonu G."/>
            <person name="Parker D."/>
            <person name="Richards S."/>
            <person name="Ruiz S.J."/>
            <person name="Santibanez J."/>
            <person name="Savard J."/>
            <person name="Scherer S.E."/>
            <person name="Schneider B."/>
            <person name="Sodergren E."/>
            <person name="Tautz D."/>
            <person name="Vattahil S."/>
            <person name="Villasana D."/>
            <person name="White C.S."/>
            <person name="Wright R."/>
            <person name="Park Y."/>
            <person name="Beeman R.W."/>
            <person name="Lord J."/>
            <person name="Oppert B."/>
            <person name="Lorenzen M."/>
            <person name="Brown S."/>
            <person name="Wang L."/>
            <person name="Savard J."/>
            <person name="Tautz D."/>
            <person name="Richards S."/>
            <person name="Weinstock G."/>
            <person name="Gibbs R.A."/>
            <person name="Liu Y."/>
            <person name="Worley K."/>
            <person name="Weinstock G."/>
            <person name="Elsik C.G."/>
            <person name="Reese J.T."/>
            <person name="Elhaik E."/>
            <person name="Landan G."/>
            <person name="Graur D."/>
            <person name="Arensburger P."/>
            <person name="Atkinson P."/>
            <person name="Beeman R.W."/>
            <person name="Beidler J."/>
            <person name="Brown S.J."/>
            <person name="Demuth J.P."/>
            <person name="Drury D.W."/>
            <person name="Du Y.Z."/>
            <person name="Fujiwara H."/>
            <person name="Lorenzen M."/>
            <person name="Maselli V."/>
            <person name="Osanai M."/>
            <person name="Park Y."/>
            <person name="Robertson H.M."/>
            <person name="Tu Z."/>
            <person name="Wang J.J."/>
            <person name="Wang S."/>
            <person name="Richards S."/>
            <person name="Song H."/>
            <person name="Zhang L."/>
            <person name="Sodergren E."/>
            <person name="Werner D."/>
            <person name="Stanke M."/>
            <person name="Morgenstern B."/>
            <person name="Solovyev V."/>
            <person name="Kosarev P."/>
            <person name="Brown G."/>
            <person name="Chen H.C."/>
            <person name="Ermolaeva O."/>
            <person name="Hlavina W."/>
            <person name="Kapustin Y."/>
            <person name="Kiryutin B."/>
            <person name="Kitts P."/>
            <person name="Maglott D."/>
            <person name="Pruitt K."/>
            <person name="Sapojnikov V."/>
            <person name="Souvorov A."/>
            <person name="Mackey A.J."/>
            <person name="Waterhouse R.M."/>
            <person name="Wyder S."/>
            <person name="Zdobnov E.M."/>
            <person name="Zdobnov E.M."/>
            <person name="Wyder S."/>
            <person name="Kriventseva E.V."/>
            <person name="Kadowaki T."/>
            <person name="Bork P."/>
            <person name="Aranda M."/>
            <person name="Bao R."/>
            <person name="Beermann A."/>
            <person name="Berns N."/>
            <person name="Bolognesi R."/>
            <person name="Bonneton F."/>
            <person name="Bopp D."/>
            <person name="Brown S.J."/>
            <person name="Bucher G."/>
            <person name="Butts T."/>
            <person name="Chaumot A."/>
            <person name="Denell R.E."/>
            <person name="Ferrier D.E."/>
            <person name="Friedrich M."/>
            <person name="Gordon C.M."/>
            <person name="Jindra M."/>
            <person name="Klingler M."/>
            <person name="Lan Q."/>
            <person name="Lattorff H.M."/>
            <person name="Laudet V."/>
            <person name="von Levetsow C."/>
            <person name="Liu Z."/>
            <person name="Lutz R."/>
            <person name="Lynch J.A."/>
            <person name="da Fonseca R.N."/>
            <person name="Posnien N."/>
            <person name="Reuter R."/>
            <person name="Roth S."/>
            <person name="Savard J."/>
            <person name="Schinko J.B."/>
            <person name="Schmitt C."/>
            <person name="Schoppmeier M."/>
            <person name="Schroder R."/>
            <person name="Shippy T.D."/>
            <person name="Simonnet F."/>
            <person name="Marques-Souza H."/>
            <person name="Tautz D."/>
            <person name="Tomoyasu Y."/>
            <person name="Trauner J."/>
            <person name="Van der Zee M."/>
            <person name="Vervoort M."/>
            <person name="Wittkopp N."/>
            <person name="Wimmer E.A."/>
            <person name="Yang X."/>
            <person name="Jones A.K."/>
            <person name="Sattelle D.B."/>
            <person name="Ebert P.R."/>
            <person name="Nelson D."/>
            <person name="Scott J.G."/>
            <person name="Beeman R.W."/>
            <person name="Muthukrishnan S."/>
            <person name="Kramer K.J."/>
            <person name="Arakane Y."/>
            <person name="Beeman R.W."/>
            <person name="Zhu Q."/>
            <person name="Hogenkamp D."/>
            <person name="Dixit R."/>
            <person name="Oppert B."/>
            <person name="Jiang H."/>
            <person name="Zou Z."/>
            <person name="Marshall J."/>
            <person name="Elpidina E."/>
            <person name="Vinokurov K."/>
            <person name="Oppert C."/>
            <person name="Zou Z."/>
            <person name="Evans J."/>
            <person name="Lu Z."/>
            <person name="Zhao P."/>
            <person name="Sumathipala N."/>
            <person name="Altincicek B."/>
            <person name="Vilcinskas A."/>
            <person name="Williams M."/>
            <person name="Hultmark D."/>
            <person name="Hetru C."/>
            <person name="Jiang H."/>
            <person name="Grimmelikhuijzen C.J."/>
            <person name="Hauser F."/>
            <person name="Cazzamali G."/>
            <person name="Williamson M."/>
            <person name="Park Y."/>
            <person name="Li B."/>
            <person name="Tanaka Y."/>
            <person name="Predel R."/>
            <person name="Neupert S."/>
            <person name="Schachtner J."/>
            <person name="Verleyen P."/>
            <person name="Raible F."/>
            <person name="Bork P."/>
            <person name="Friedrich M."/>
            <person name="Walden K.K."/>
            <person name="Robertson H.M."/>
            <person name="Angeli S."/>
            <person name="Foret S."/>
            <person name="Bucher G."/>
            <person name="Schuetz S."/>
            <person name="Maleszka R."/>
            <person name="Wimmer E.A."/>
            <person name="Beeman R.W."/>
            <person name="Lorenzen M."/>
            <person name="Tomoyasu Y."/>
            <person name="Miller S.C."/>
            <person name="Grossmann D."/>
            <person name="Bucher G."/>
        </authorList>
    </citation>
    <scope>NUCLEOTIDE SEQUENCE [LARGE SCALE GENOMIC DNA]</scope>
    <source>
        <strain evidence="3 4">Georgia GA2</strain>
    </source>
</reference>
<dbReference type="Proteomes" id="UP000007266">
    <property type="component" value="Unassembled WGS sequence"/>
</dbReference>
<dbReference type="EMBL" id="KQ971676">
    <property type="protein sequence ID" value="KYB24768.1"/>
    <property type="molecule type" value="Genomic_DNA"/>
</dbReference>
<evidence type="ECO:0000256" key="1">
    <source>
        <dbReference type="SAM" id="MobiDB-lite"/>
    </source>
</evidence>
<feature type="compositionally biased region" description="Basic and acidic residues" evidence="1">
    <location>
        <begin position="18"/>
        <end position="27"/>
    </location>
</feature>
<evidence type="ECO:0000313" key="4">
    <source>
        <dbReference type="Proteomes" id="UP000007266"/>
    </source>
</evidence>
<reference evidence="3 4" key="2">
    <citation type="journal article" date="2010" name="Nucleic Acids Res.">
        <title>BeetleBase in 2010: revisions to provide comprehensive genomic information for Tribolium castaneum.</title>
        <authorList>
            <person name="Kim H.S."/>
            <person name="Murphy T."/>
            <person name="Xia J."/>
            <person name="Caragea D."/>
            <person name="Park Y."/>
            <person name="Beeman R.W."/>
            <person name="Lorenzen M.D."/>
            <person name="Butcher S."/>
            <person name="Manak J.R."/>
            <person name="Brown S.J."/>
        </authorList>
    </citation>
    <scope>NUCLEOTIDE SEQUENCE [LARGE SCALE GENOMIC DNA]</scope>
    <source>
        <strain evidence="3 4">Georgia GA2</strain>
    </source>
</reference>
<dbReference type="STRING" id="7070.A0A139WA38"/>
<feature type="compositionally biased region" description="Basic and acidic residues" evidence="1">
    <location>
        <begin position="71"/>
        <end position="84"/>
    </location>
</feature>
<feature type="region of interest" description="Disordered" evidence="1">
    <location>
        <begin position="63"/>
        <end position="84"/>
    </location>
</feature>
<keyword evidence="4" id="KW-1185">Reference proteome</keyword>
<dbReference type="SMART" id="SM00443">
    <property type="entry name" value="G_patch"/>
    <property type="match status" value="1"/>
</dbReference>
<accession>A0A139WA38</accession>
<organism evidence="3 4">
    <name type="scientific">Tribolium castaneum</name>
    <name type="common">Red flour beetle</name>
    <dbReference type="NCBI Taxonomy" id="7070"/>
    <lineage>
        <taxon>Eukaryota</taxon>
        <taxon>Metazoa</taxon>
        <taxon>Ecdysozoa</taxon>
        <taxon>Arthropoda</taxon>
        <taxon>Hexapoda</taxon>
        <taxon>Insecta</taxon>
        <taxon>Pterygota</taxon>
        <taxon>Neoptera</taxon>
        <taxon>Endopterygota</taxon>
        <taxon>Coleoptera</taxon>
        <taxon>Polyphaga</taxon>
        <taxon>Cucujiformia</taxon>
        <taxon>Tenebrionidae</taxon>
        <taxon>Tenebrionidae incertae sedis</taxon>
        <taxon>Tribolium</taxon>
    </lineage>
</organism>
<dbReference type="PANTHER" id="PTHR23149">
    <property type="entry name" value="G PATCH DOMAIN CONTAINING PROTEIN"/>
    <property type="match status" value="1"/>
</dbReference>
<feature type="domain" description="G-patch" evidence="2">
    <location>
        <begin position="26"/>
        <end position="72"/>
    </location>
</feature>
<gene>
    <name evidence="3" type="primary">AUGUSTUS-3.0.2_31865</name>
    <name evidence="3" type="ORF">TcasGA2_TC031865</name>
</gene>
<dbReference type="AlphaFoldDB" id="A0A139WA38"/>
<proteinExistence type="predicted"/>
<dbReference type="Pfam" id="PF01585">
    <property type="entry name" value="G-patch"/>
    <property type="match status" value="1"/>
</dbReference>
<dbReference type="PANTHER" id="PTHR23149:SF27">
    <property type="entry name" value="PIN2_TERF1-INTERACTING TELOMERASE INHIBITOR 1"/>
    <property type="match status" value="1"/>
</dbReference>
<dbReference type="InParanoid" id="A0A139WA38"/>
<dbReference type="InterPro" id="IPR050656">
    <property type="entry name" value="PINX1"/>
</dbReference>
<evidence type="ECO:0000313" key="3">
    <source>
        <dbReference type="EMBL" id="KYB24768.1"/>
    </source>
</evidence>
<dbReference type="GO" id="GO:0003676">
    <property type="term" value="F:nucleic acid binding"/>
    <property type="evidence" value="ECO:0007669"/>
    <property type="project" value="InterPro"/>
</dbReference>
<evidence type="ECO:0000259" key="2">
    <source>
        <dbReference type="PROSITE" id="PS50174"/>
    </source>
</evidence>
<feature type="region of interest" description="Disordered" evidence="1">
    <location>
        <begin position="1"/>
        <end position="27"/>
    </location>
</feature>
<name>A0A139WA38_TRICA</name>